<sequence>MLGDGVSAAVQDHVTPDMFRSVMGQFCTGVTVVTTMGPTGPVGFTCQAFSSLSLDPPRIILCVSRTSASWPTIRDSGSFCVNVLAQQQQALSERFARSGGDKFRDVAWIPSPDGAPRLADATAWIDCGVHAEHDGGDHLVVIGDVLRLEAPAEPREPLLYHRGRYTRIADIP</sequence>
<dbReference type="SUPFAM" id="SSF50475">
    <property type="entry name" value="FMN-binding split barrel"/>
    <property type="match status" value="1"/>
</dbReference>
<proteinExistence type="inferred from homology"/>
<dbReference type="InterPro" id="IPR012349">
    <property type="entry name" value="Split_barrel_FMN-bd"/>
</dbReference>
<protein>
    <submittedName>
        <fullName evidence="4">Monooxygenase</fullName>
    </submittedName>
</protein>
<evidence type="ECO:0000256" key="1">
    <source>
        <dbReference type="ARBA" id="ARBA00008898"/>
    </source>
</evidence>
<dbReference type="Gene3D" id="2.30.110.10">
    <property type="entry name" value="Electron Transport, Fmn-binding Protein, Chain A"/>
    <property type="match status" value="1"/>
</dbReference>
<dbReference type="PANTHER" id="PTHR30466">
    <property type="entry name" value="FLAVIN REDUCTASE"/>
    <property type="match status" value="1"/>
</dbReference>
<dbReference type="InterPro" id="IPR050268">
    <property type="entry name" value="NADH-dep_flavin_reductase"/>
</dbReference>
<dbReference type="GO" id="GO:0004497">
    <property type="term" value="F:monooxygenase activity"/>
    <property type="evidence" value="ECO:0007669"/>
    <property type="project" value="UniProtKB-KW"/>
</dbReference>
<dbReference type="AlphaFoldDB" id="A0A918EXZ7"/>
<feature type="domain" description="Flavin reductase like" evidence="3">
    <location>
        <begin position="23"/>
        <end position="167"/>
    </location>
</feature>
<accession>A0A918EXZ7</accession>
<evidence type="ECO:0000313" key="5">
    <source>
        <dbReference type="Proteomes" id="UP000620156"/>
    </source>
</evidence>
<keyword evidence="4" id="KW-0503">Monooxygenase</keyword>
<dbReference type="GO" id="GO:0010181">
    <property type="term" value="F:FMN binding"/>
    <property type="evidence" value="ECO:0007669"/>
    <property type="project" value="InterPro"/>
</dbReference>
<organism evidence="4 5">
    <name type="scientific">Streptomyces ruber</name>
    <dbReference type="NCBI Taxonomy" id="83378"/>
    <lineage>
        <taxon>Bacteria</taxon>
        <taxon>Bacillati</taxon>
        <taxon>Actinomycetota</taxon>
        <taxon>Actinomycetes</taxon>
        <taxon>Kitasatosporales</taxon>
        <taxon>Streptomycetaceae</taxon>
        <taxon>Streptomyces</taxon>
    </lineage>
</organism>
<evidence type="ECO:0000259" key="3">
    <source>
        <dbReference type="SMART" id="SM00903"/>
    </source>
</evidence>
<reference evidence="4" key="1">
    <citation type="journal article" date="2014" name="Int. J. Syst. Evol. Microbiol.">
        <title>Complete genome sequence of Corynebacterium casei LMG S-19264T (=DSM 44701T), isolated from a smear-ripened cheese.</title>
        <authorList>
            <consortium name="US DOE Joint Genome Institute (JGI-PGF)"/>
            <person name="Walter F."/>
            <person name="Albersmeier A."/>
            <person name="Kalinowski J."/>
            <person name="Ruckert C."/>
        </authorList>
    </citation>
    <scope>NUCLEOTIDE SEQUENCE</scope>
    <source>
        <strain evidence="4">JCM 3131</strain>
    </source>
</reference>
<reference evidence="4" key="2">
    <citation type="submission" date="2020-09" db="EMBL/GenBank/DDBJ databases">
        <authorList>
            <person name="Sun Q."/>
            <person name="Ohkuma M."/>
        </authorList>
    </citation>
    <scope>NUCLEOTIDE SEQUENCE</scope>
    <source>
        <strain evidence="4">JCM 3131</strain>
    </source>
</reference>
<evidence type="ECO:0000256" key="2">
    <source>
        <dbReference type="ARBA" id="ARBA00023002"/>
    </source>
</evidence>
<name>A0A918EXZ7_9ACTN</name>
<dbReference type="GO" id="GO:0042602">
    <property type="term" value="F:riboflavin reductase (NADPH) activity"/>
    <property type="evidence" value="ECO:0007669"/>
    <property type="project" value="TreeGrafter"/>
</dbReference>
<dbReference type="InterPro" id="IPR002563">
    <property type="entry name" value="Flavin_Rdtase-like_dom"/>
</dbReference>
<keyword evidence="5" id="KW-1185">Reference proteome</keyword>
<dbReference type="PANTHER" id="PTHR30466:SF11">
    <property type="entry name" value="FLAVIN-DEPENDENT MONOOXYGENASE, REDUCTASE SUBUNIT HSAB"/>
    <property type="match status" value="1"/>
</dbReference>
<dbReference type="SMART" id="SM00903">
    <property type="entry name" value="Flavin_Reduct"/>
    <property type="match status" value="1"/>
</dbReference>
<comment type="similarity">
    <text evidence="1">Belongs to the non-flavoprotein flavin reductase family.</text>
</comment>
<dbReference type="Pfam" id="PF01613">
    <property type="entry name" value="Flavin_Reduct"/>
    <property type="match status" value="1"/>
</dbReference>
<comment type="caution">
    <text evidence="4">The sequence shown here is derived from an EMBL/GenBank/DDBJ whole genome shotgun (WGS) entry which is preliminary data.</text>
</comment>
<keyword evidence="2" id="KW-0560">Oxidoreductase</keyword>
<dbReference type="EMBL" id="BMQK01000029">
    <property type="protein sequence ID" value="GGQ88809.1"/>
    <property type="molecule type" value="Genomic_DNA"/>
</dbReference>
<gene>
    <name evidence="4" type="ORF">GCM10010145_67950</name>
</gene>
<dbReference type="Proteomes" id="UP000620156">
    <property type="component" value="Unassembled WGS sequence"/>
</dbReference>
<evidence type="ECO:0000313" key="4">
    <source>
        <dbReference type="EMBL" id="GGQ88809.1"/>
    </source>
</evidence>